<proteinExistence type="predicted"/>
<accession>A0A1G7P6I2</accession>
<evidence type="ECO:0000313" key="2">
    <source>
        <dbReference type="Proteomes" id="UP000199643"/>
    </source>
</evidence>
<name>A0A1G7P6I2_9SPHI</name>
<gene>
    <name evidence="1" type="ORF">SAMN05421827_101623</name>
</gene>
<dbReference type="AlphaFoldDB" id="A0A1G7P6I2"/>
<protein>
    <submittedName>
        <fullName evidence="1">Uncharacterized protein</fullName>
    </submittedName>
</protein>
<dbReference type="Proteomes" id="UP000199643">
    <property type="component" value="Unassembled WGS sequence"/>
</dbReference>
<keyword evidence="2" id="KW-1185">Reference proteome</keyword>
<organism evidence="1 2">
    <name type="scientific">Pedobacter terrae</name>
    <dbReference type="NCBI Taxonomy" id="405671"/>
    <lineage>
        <taxon>Bacteria</taxon>
        <taxon>Pseudomonadati</taxon>
        <taxon>Bacteroidota</taxon>
        <taxon>Sphingobacteriia</taxon>
        <taxon>Sphingobacteriales</taxon>
        <taxon>Sphingobacteriaceae</taxon>
        <taxon>Pedobacter</taxon>
    </lineage>
</organism>
<sequence length="44" mass="4991">MTIELGKANKKKQYSAGTIEHKVALVWKEPKQIIAPTTRILLRS</sequence>
<evidence type="ECO:0000313" key="1">
    <source>
        <dbReference type="EMBL" id="SDF81060.1"/>
    </source>
</evidence>
<dbReference type="EMBL" id="FNCH01000001">
    <property type="protein sequence ID" value="SDF81060.1"/>
    <property type="molecule type" value="Genomic_DNA"/>
</dbReference>
<reference evidence="2" key="1">
    <citation type="submission" date="2016-10" db="EMBL/GenBank/DDBJ databases">
        <authorList>
            <person name="Varghese N."/>
            <person name="Submissions S."/>
        </authorList>
    </citation>
    <scope>NUCLEOTIDE SEQUENCE [LARGE SCALE GENOMIC DNA]</scope>
    <source>
        <strain evidence="2">DSM 17933</strain>
    </source>
</reference>